<dbReference type="AlphaFoldDB" id="A0A3S3UNL1"/>
<organism evidence="1 2">
    <name type="scientific">Photobacterium chitinilyticum</name>
    <dbReference type="NCBI Taxonomy" id="2485123"/>
    <lineage>
        <taxon>Bacteria</taxon>
        <taxon>Pseudomonadati</taxon>
        <taxon>Pseudomonadota</taxon>
        <taxon>Gammaproteobacteria</taxon>
        <taxon>Vibrionales</taxon>
        <taxon>Vibrionaceae</taxon>
        <taxon>Photobacterium</taxon>
    </lineage>
</organism>
<proteinExistence type="predicted"/>
<dbReference type="PANTHER" id="PTHR38785">
    <property type="entry name" value="HOMOLOG OF VIRK"/>
    <property type="match status" value="1"/>
</dbReference>
<dbReference type="PANTHER" id="PTHR38785:SF1">
    <property type="entry name" value="HOMOLOG OF VIRK"/>
    <property type="match status" value="1"/>
</dbReference>
<dbReference type="GO" id="GO:0006974">
    <property type="term" value="P:DNA damage response"/>
    <property type="evidence" value="ECO:0007669"/>
    <property type="project" value="TreeGrafter"/>
</dbReference>
<evidence type="ECO:0000313" key="2">
    <source>
        <dbReference type="Proteomes" id="UP000287563"/>
    </source>
</evidence>
<gene>
    <name evidence="1" type="ORF">EDI28_01085</name>
</gene>
<dbReference type="EMBL" id="RJLM01000001">
    <property type="protein sequence ID" value="RWX56673.1"/>
    <property type="molecule type" value="Genomic_DNA"/>
</dbReference>
<dbReference type="InterPro" id="IPR007488">
    <property type="entry name" value="DUF535"/>
</dbReference>
<protein>
    <submittedName>
        <fullName evidence="1">DUF535 domain-containing protein</fullName>
    </submittedName>
</protein>
<name>A0A3S3UNL1_9GAMM</name>
<comment type="caution">
    <text evidence="1">The sequence shown here is derived from an EMBL/GenBank/DDBJ whole genome shotgun (WGS) entry which is preliminary data.</text>
</comment>
<dbReference type="Pfam" id="PF04393">
    <property type="entry name" value="DUF535"/>
    <property type="match status" value="1"/>
</dbReference>
<reference evidence="1 2" key="1">
    <citation type="submission" date="2018-11" db="EMBL/GenBank/DDBJ databases">
        <title>Photobacterium sp. BEI247 sp. nov., a marine bacterium isolated from Yongle Blue Hole in the South China Sea.</title>
        <authorList>
            <person name="Wang X."/>
        </authorList>
    </citation>
    <scope>NUCLEOTIDE SEQUENCE [LARGE SCALE GENOMIC DNA]</scope>
    <source>
        <strain evidence="2">BEI247</strain>
    </source>
</reference>
<dbReference type="RefSeq" id="WP_128781994.1">
    <property type="nucleotide sequence ID" value="NZ_JAKJSG010000044.1"/>
</dbReference>
<dbReference type="Proteomes" id="UP000287563">
    <property type="component" value="Unassembled WGS sequence"/>
</dbReference>
<keyword evidence="2" id="KW-1185">Reference proteome</keyword>
<dbReference type="OrthoDB" id="6835762at2"/>
<evidence type="ECO:0000313" key="1">
    <source>
        <dbReference type="EMBL" id="RWX56673.1"/>
    </source>
</evidence>
<sequence length="285" mass="33663">MNIISAAVMSYPNDPKIVKHVSKFLLRGLVYYPHLTRLMKNFQGPYKELLFSKQPDFLTKCMRPYLHMGLKKLDVVNMLIDHHRWVKNSFSKEKLNLIYQEGITLDEFTIGDNTYYMTLSYEGRYWKEGELTLRLTDNMGINYYVLSFTVFRNNAYIGGVQGPDIDNGFSRLATKGLFGLRPKSLMLETLRFVLQSLSVNKIYGVKNRSHTYTSVRYLSKKIHFDYDQFWEEHAGVSYNKNLYAIPLYSERRKVEDLKRTKRKMYRDRYAWLDSYNHAVKKALAS</sequence>
<accession>A0A3S3UNL1</accession>